<proteinExistence type="predicted"/>
<feature type="coiled-coil region" evidence="1">
    <location>
        <begin position="127"/>
        <end position="175"/>
    </location>
</feature>
<evidence type="ECO:0000313" key="5">
    <source>
        <dbReference type="Proteomes" id="UP000054785"/>
    </source>
</evidence>
<gene>
    <name evidence="4" type="ORF">Lgee_0242</name>
</gene>
<evidence type="ECO:0000256" key="3">
    <source>
        <dbReference type="SAM" id="Phobius"/>
    </source>
</evidence>
<protein>
    <submittedName>
        <fullName evidence="4">Uncharacterized protein</fullName>
    </submittedName>
</protein>
<dbReference type="STRING" id="45065.Lgee_0242"/>
<feature type="compositionally biased region" description="Basic and acidic residues" evidence="2">
    <location>
        <begin position="232"/>
        <end position="246"/>
    </location>
</feature>
<reference evidence="4 5" key="1">
    <citation type="submission" date="2015-11" db="EMBL/GenBank/DDBJ databases">
        <title>Genomic analysis of 38 Legionella species identifies large and diverse effector repertoires.</title>
        <authorList>
            <person name="Burstein D."/>
            <person name="Amaro F."/>
            <person name="Zusman T."/>
            <person name="Lifshitz Z."/>
            <person name="Cohen O."/>
            <person name="Gilbert J.A."/>
            <person name="Pupko T."/>
            <person name="Shuman H.A."/>
            <person name="Segal G."/>
        </authorList>
    </citation>
    <scope>NUCLEOTIDE SEQUENCE [LARGE SCALE GENOMIC DNA]</scope>
    <source>
        <strain evidence="4 5">ATCC 49504</strain>
    </source>
</reference>
<dbReference type="OrthoDB" id="5650710at2"/>
<feature type="transmembrane region" description="Helical" evidence="3">
    <location>
        <begin position="6"/>
        <end position="24"/>
    </location>
</feature>
<feature type="compositionally biased region" description="Basic and acidic residues" evidence="2">
    <location>
        <begin position="260"/>
        <end position="274"/>
    </location>
</feature>
<evidence type="ECO:0000313" key="4">
    <source>
        <dbReference type="EMBL" id="KTD04212.1"/>
    </source>
</evidence>
<evidence type="ECO:0000256" key="1">
    <source>
        <dbReference type="SAM" id="Coils"/>
    </source>
</evidence>
<feature type="region of interest" description="Disordered" evidence="2">
    <location>
        <begin position="232"/>
        <end position="289"/>
    </location>
</feature>
<accession>A0A0W0U897</accession>
<dbReference type="AlphaFoldDB" id="A0A0W0U897"/>
<dbReference type="EMBL" id="LNYC01000005">
    <property type="protein sequence ID" value="KTD04212.1"/>
    <property type="molecule type" value="Genomic_DNA"/>
</dbReference>
<name>A0A0W0U897_9GAMM</name>
<comment type="caution">
    <text evidence="4">The sequence shown here is derived from an EMBL/GenBank/DDBJ whole genome shotgun (WGS) entry which is preliminary data.</text>
</comment>
<dbReference type="RefSeq" id="WP_051551016.1">
    <property type="nucleotide sequence ID" value="NZ_CAAAHN010000001.1"/>
</dbReference>
<dbReference type="PATRIC" id="fig|45065.4.peg.258"/>
<keyword evidence="3" id="KW-0472">Membrane</keyword>
<organism evidence="4 5">
    <name type="scientific">Legionella geestiana</name>
    <dbReference type="NCBI Taxonomy" id="45065"/>
    <lineage>
        <taxon>Bacteria</taxon>
        <taxon>Pseudomonadati</taxon>
        <taxon>Pseudomonadota</taxon>
        <taxon>Gammaproteobacteria</taxon>
        <taxon>Legionellales</taxon>
        <taxon>Legionellaceae</taxon>
        <taxon>Legionella</taxon>
    </lineage>
</organism>
<keyword evidence="3" id="KW-0812">Transmembrane</keyword>
<evidence type="ECO:0000256" key="2">
    <source>
        <dbReference type="SAM" id="MobiDB-lite"/>
    </source>
</evidence>
<keyword evidence="3" id="KW-1133">Transmembrane helix</keyword>
<sequence>MDPITITVICAVAFGAVAALSVFIRQLILSRDKRLNDLAQQRALSRETKELEKLREQMQSEKRFNNHHQILGANKESIQYYDQRINEILQKKSDLIMRYSGLSLKESDAILAGDLSHERKNMCDRLREEIDREVAAYDAELLQMQQRRSAVCESHRDLEANLLKEERERNKNLDEMYHRHTGVLEKVFLRHTDDVERVALRSIDAGTHSYGTMLLAPFRFLTQFFKSSGRTSSERFEEEKDARDDVASMEDAINGTSTPEVKKLPKDAADKASDTKSGNFRISAEYSPE</sequence>
<keyword evidence="5" id="KW-1185">Reference proteome</keyword>
<keyword evidence="1" id="KW-0175">Coiled coil</keyword>
<dbReference type="Proteomes" id="UP000054785">
    <property type="component" value="Unassembled WGS sequence"/>
</dbReference>